<feature type="compositionally biased region" description="Polar residues" evidence="1">
    <location>
        <begin position="16"/>
        <end position="29"/>
    </location>
</feature>
<protein>
    <submittedName>
        <fullName evidence="2">Uncharacterized protein</fullName>
    </submittedName>
</protein>
<dbReference type="EMBL" id="CAUYUJ010018289">
    <property type="protein sequence ID" value="CAK0882363.1"/>
    <property type="molecule type" value="Genomic_DNA"/>
</dbReference>
<feature type="non-terminal residue" evidence="2">
    <location>
        <position position="1"/>
    </location>
</feature>
<comment type="caution">
    <text evidence="2">The sequence shown here is derived from an EMBL/GenBank/DDBJ whole genome shotgun (WGS) entry which is preliminary data.</text>
</comment>
<reference evidence="2" key="1">
    <citation type="submission" date="2023-10" db="EMBL/GenBank/DDBJ databases">
        <authorList>
            <person name="Chen Y."/>
            <person name="Shah S."/>
            <person name="Dougan E. K."/>
            <person name="Thang M."/>
            <person name="Chan C."/>
        </authorList>
    </citation>
    <scope>NUCLEOTIDE SEQUENCE [LARGE SCALE GENOMIC DNA]</scope>
</reference>
<sequence length="50" mass="5171">SSRCASANGGRWGTWPSATSSPIRSSTRGAGSECRDRSDLGSRASASRIL</sequence>
<dbReference type="Proteomes" id="UP001189429">
    <property type="component" value="Unassembled WGS sequence"/>
</dbReference>
<evidence type="ECO:0000256" key="1">
    <source>
        <dbReference type="SAM" id="MobiDB-lite"/>
    </source>
</evidence>
<proteinExistence type="predicted"/>
<evidence type="ECO:0000313" key="2">
    <source>
        <dbReference type="EMBL" id="CAK0882363.1"/>
    </source>
</evidence>
<gene>
    <name evidence="2" type="ORF">PCOR1329_LOCUS64909</name>
</gene>
<name>A0ABN9W852_9DINO</name>
<feature type="region of interest" description="Disordered" evidence="1">
    <location>
        <begin position="1"/>
        <end position="50"/>
    </location>
</feature>
<keyword evidence="3" id="KW-1185">Reference proteome</keyword>
<evidence type="ECO:0000313" key="3">
    <source>
        <dbReference type="Proteomes" id="UP001189429"/>
    </source>
</evidence>
<accession>A0ABN9W852</accession>
<organism evidence="2 3">
    <name type="scientific">Prorocentrum cordatum</name>
    <dbReference type="NCBI Taxonomy" id="2364126"/>
    <lineage>
        <taxon>Eukaryota</taxon>
        <taxon>Sar</taxon>
        <taxon>Alveolata</taxon>
        <taxon>Dinophyceae</taxon>
        <taxon>Prorocentrales</taxon>
        <taxon>Prorocentraceae</taxon>
        <taxon>Prorocentrum</taxon>
    </lineage>
</organism>